<dbReference type="EMBL" id="DXCF01000019">
    <property type="protein sequence ID" value="HIZ09570.1"/>
    <property type="molecule type" value="Genomic_DNA"/>
</dbReference>
<organism evidence="1 2">
    <name type="scientific">Candidatus Borkfalkia avicola</name>
    <dbReference type="NCBI Taxonomy" id="2838503"/>
    <lineage>
        <taxon>Bacteria</taxon>
        <taxon>Bacillati</taxon>
        <taxon>Bacillota</taxon>
        <taxon>Clostridia</taxon>
        <taxon>Christensenellales</taxon>
        <taxon>Christensenellaceae</taxon>
        <taxon>Candidatus Borkfalkia</taxon>
    </lineage>
</organism>
<sequence length="80" mass="8792">MFLLWLALAGCCGNSDGCCAQERGRPCACAEERPRQHPCCPRRRCCTGFGAGSDACCDECYYIRQYSLCGCNCSRRCCGD</sequence>
<accession>A0A9D2D6Z9</accession>
<comment type="caution">
    <text evidence="1">The sequence shown here is derived from an EMBL/GenBank/DDBJ whole genome shotgun (WGS) entry which is preliminary data.</text>
</comment>
<reference evidence="1" key="2">
    <citation type="submission" date="2021-04" db="EMBL/GenBank/DDBJ databases">
        <authorList>
            <person name="Gilroy R."/>
        </authorList>
    </citation>
    <scope>NUCLEOTIDE SEQUENCE</scope>
    <source>
        <strain evidence="1">CHK192-19661</strain>
    </source>
</reference>
<evidence type="ECO:0000313" key="1">
    <source>
        <dbReference type="EMBL" id="HIZ09570.1"/>
    </source>
</evidence>
<reference evidence="1" key="1">
    <citation type="journal article" date="2021" name="PeerJ">
        <title>Extensive microbial diversity within the chicken gut microbiome revealed by metagenomics and culture.</title>
        <authorList>
            <person name="Gilroy R."/>
            <person name="Ravi A."/>
            <person name="Getino M."/>
            <person name="Pursley I."/>
            <person name="Horton D.L."/>
            <person name="Alikhan N.F."/>
            <person name="Baker D."/>
            <person name="Gharbi K."/>
            <person name="Hall N."/>
            <person name="Watson M."/>
            <person name="Adriaenssens E.M."/>
            <person name="Foster-Nyarko E."/>
            <person name="Jarju S."/>
            <person name="Secka A."/>
            <person name="Antonio M."/>
            <person name="Oren A."/>
            <person name="Chaudhuri R.R."/>
            <person name="La Ragione R."/>
            <person name="Hildebrand F."/>
            <person name="Pallen M.J."/>
        </authorList>
    </citation>
    <scope>NUCLEOTIDE SEQUENCE</scope>
    <source>
        <strain evidence="1">CHK192-19661</strain>
    </source>
</reference>
<gene>
    <name evidence="1" type="ORF">H9726_03690</name>
</gene>
<dbReference type="Proteomes" id="UP000824025">
    <property type="component" value="Unassembled WGS sequence"/>
</dbReference>
<evidence type="ECO:0000313" key="2">
    <source>
        <dbReference type="Proteomes" id="UP000824025"/>
    </source>
</evidence>
<name>A0A9D2D6Z9_9FIRM</name>
<proteinExistence type="predicted"/>
<dbReference type="AlphaFoldDB" id="A0A9D2D6Z9"/>
<protein>
    <submittedName>
        <fullName evidence="1">Uncharacterized protein</fullName>
    </submittedName>
</protein>